<keyword evidence="3" id="KW-0227">DNA damage</keyword>
<evidence type="ECO:0000256" key="4">
    <source>
        <dbReference type="ARBA" id="ARBA00023204"/>
    </source>
</evidence>
<dbReference type="GO" id="GO:0036297">
    <property type="term" value="P:interstrand cross-link repair"/>
    <property type="evidence" value="ECO:0007669"/>
    <property type="project" value="TreeGrafter"/>
</dbReference>
<dbReference type="Proteomes" id="UP001165289">
    <property type="component" value="Unassembled WGS sequence"/>
</dbReference>
<feature type="region of interest" description="Disordered" evidence="8">
    <location>
        <begin position="88"/>
        <end position="112"/>
    </location>
</feature>
<name>A0AAV7JE11_9METZ</name>
<evidence type="ECO:0000256" key="6">
    <source>
        <dbReference type="ARBA" id="ARBA00069609"/>
    </source>
</evidence>
<dbReference type="PANTHER" id="PTHR23240:SF6">
    <property type="entry name" value="DNA CROSS-LINK REPAIR 1A PROTEIN"/>
    <property type="match status" value="1"/>
</dbReference>
<reference evidence="10 11" key="1">
    <citation type="journal article" date="2023" name="BMC Biol.">
        <title>The compact genome of the sponge Oopsacas minuta (Hexactinellida) is lacking key metazoan core genes.</title>
        <authorList>
            <person name="Santini S."/>
            <person name="Schenkelaars Q."/>
            <person name="Jourda C."/>
            <person name="Duchesne M."/>
            <person name="Belahbib H."/>
            <person name="Rocher C."/>
            <person name="Selva M."/>
            <person name="Riesgo A."/>
            <person name="Vervoort M."/>
            <person name="Leys S.P."/>
            <person name="Kodjabachian L."/>
            <person name="Le Bivic A."/>
            <person name="Borchiellini C."/>
            <person name="Claverie J.M."/>
            <person name="Renard E."/>
        </authorList>
    </citation>
    <scope>NUCLEOTIDE SEQUENCE [LARGE SCALE GENOMIC DNA]</scope>
    <source>
        <strain evidence="10">SPO-2</strain>
    </source>
</reference>
<dbReference type="CDD" id="cd16273">
    <property type="entry name" value="SNM1A-1C-like_MBL-fold"/>
    <property type="match status" value="1"/>
</dbReference>
<dbReference type="InterPro" id="IPR036866">
    <property type="entry name" value="RibonucZ/Hydroxyglut_hydro"/>
</dbReference>
<keyword evidence="11" id="KW-1185">Reference proteome</keyword>
<evidence type="ECO:0000256" key="3">
    <source>
        <dbReference type="ARBA" id="ARBA00022763"/>
    </source>
</evidence>
<evidence type="ECO:0000256" key="2">
    <source>
        <dbReference type="ARBA" id="ARBA00010304"/>
    </source>
</evidence>
<dbReference type="GO" id="GO:0005634">
    <property type="term" value="C:nucleus"/>
    <property type="evidence" value="ECO:0007669"/>
    <property type="project" value="UniProtKB-SubCell"/>
</dbReference>
<dbReference type="SUPFAM" id="SSF56281">
    <property type="entry name" value="Metallo-hydrolase/oxidoreductase"/>
    <property type="match status" value="1"/>
</dbReference>
<evidence type="ECO:0000256" key="8">
    <source>
        <dbReference type="SAM" id="MobiDB-lite"/>
    </source>
</evidence>
<dbReference type="Gene3D" id="3.40.50.12650">
    <property type="match status" value="1"/>
</dbReference>
<dbReference type="EMBL" id="JAKMXF010000347">
    <property type="protein sequence ID" value="KAI6647040.1"/>
    <property type="molecule type" value="Genomic_DNA"/>
</dbReference>
<dbReference type="FunFam" id="3.40.50.12650:FF:000001">
    <property type="entry name" value="DNA cross-link repair 1A"/>
    <property type="match status" value="1"/>
</dbReference>
<keyword evidence="5" id="KW-0539">Nucleus</keyword>
<feature type="domain" description="DNA repair metallo-beta-lactamase" evidence="9">
    <location>
        <begin position="345"/>
        <end position="448"/>
    </location>
</feature>
<dbReference type="GO" id="GO:0035312">
    <property type="term" value="F:5'-3' DNA exonuclease activity"/>
    <property type="evidence" value="ECO:0007669"/>
    <property type="project" value="TreeGrafter"/>
</dbReference>
<keyword evidence="4" id="KW-0234">DNA repair</keyword>
<dbReference type="GO" id="GO:0006303">
    <property type="term" value="P:double-strand break repair via nonhomologous end joining"/>
    <property type="evidence" value="ECO:0007669"/>
    <property type="project" value="TreeGrafter"/>
</dbReference>
<evidence type="ECO:0000256" key="1">
    <source>
        <dbReference type="ARBA" id="ARBA00004123"/>
    </source>
</evidence>
<evidence type="ECO:0000256" key="7">
    <source>
        <dbReference type="ARBA" id="ARBA00078423"/>
    </source>
</evidence>
<comment type="subcellular location">
    <subcellularLocation>
        <location evidence="1">Nucleus</location>
    </subcellularLocation>
</comment>
<evidence type="ECO:0000256" key="5">
    <source>
        <dbReference type="ARBA" id="ARBA00023242"/>
    </source>
</evidence>
<protein>
    <recommendedName>
        <fullName evidence="6">DNA cross-link repair 1A protein</fullName>
    </recommendedName>
    <alternativeName>
        <fullName evidence="7">SNM1 homolog A</fullName>
    </alternativeName>
</protein>
<comment type="caution">
    <text evidence="10">The sequence shown here is derived from an EMBL/GenBank/DDBJ whole genome shotgun (WGS) entry which is preliminary data.</text>
</comment>
<dbReference type="AlphaFoldDB" id="A0AAV7JE11"/>
<dbReference type="GO" id="GO:0003684">
    <property type="term" value="F:damaged DNA binding"/>
    <property type="evidence" value="ECO:0007669"/>
    <property type="project" value="TreeGrafter"/>
</dbReference>
<proteinExistence type="inferred from homology"/>
<evidence type="ECO:0000313" key="11">
    <source>
        <dbReference type="Proteomes" id="UP001165289"/>
    </source>
</evidence>
<sequence>MDLTDFNELGNINLKVKEEDEDFDSLADMVDEIDSEIEDSSEDCEIISYELFEGKPLTNHETISSRNQPKQTNVISFFLTDKDGKKLPPTFIPEPPPVNGKRKRKAESNTTKKSVTLIKRDPVSSVNKKTCPDHKRIPGTQFTVDAFSYGVIPNCKAYFLSHFHADHYMGLSKKFSSDLYCTQTTANLVLNKIRVNSINIHPLILDITHTIQGVDVVLLDANHCPGSVIFKFTTPDGKHYIHTGDFRGHSKMESFPCLSGLYVDTLFLDTTYMNPVYTFPPQDDVINHAITLCKNALKSDPNTLILVGSYLVGKERMYLGIAQALDCKICVNKSKFNLLQCYDWPELKERITTDSRTSKLHVVKISVLSLHEIREYRDRFPSYSSVIAIRPTGWAYKKNQELTKIKPNKFYNILIYDLPYSEHSSYNELRRFVKFLNPQHVVPTVNTQDSRNMKTVFDMWLSGKNQLS</sequence>
<evidence type="ECO:0000259" key="9">
    <source>
        <dbReference type="Pfam" id="PF07522"/>
    </source>
</evidence>
<dbReference type="InterPro" id="IPR011084">
    <property type="entry name" value="DRMBL"/>
</dbReference>
<gene>
    <name evidence="10" type="ORF">LOD99_8964</name>
</gene>
<comment type="similarity">
    <text evidence="2">Belongs to the DNA repair metallo-beta-lactamase (DRMBL) family.</text>
</comment>
<dbReference type="FunFam" id="3.60.15.10:FF:000010">
    <property type="entry name" value="DNA cross-link repair 1A"/>
    <property type="match status" value="1"/>
</dbReference>
<dbReference type="PANTHER" id="PTHR23240">
    <property type="entry name" value="DNA CROSS-LINK REPAIR PROTEIN PSO2/SNM1-RELATED"/>
    <property type="match status" value="1"/>
</dbReference>
<organism evidence="10 11">
    <name type="scientific">Oopsacas minuta</name>
    <dbReference type="NCBI Taxonomy" id="111878"/>
    <lineage>
        <taxon>Eukaryota</taxon>
        <taxon>Metazoa</taxon>
        <taxon>Porifera</taxon>
        <taxon>Hexactinellida</taxon>
        <taxon>Hexasterophora</taxon>
        <taxon>Lyssacinosida</taxon>
        <taxon>Leucopsacidae</taxon>
        <taxon>Oopsacas</taxon>
    </lineage>
</organism>
<dbReference type="Pfam" id="PF07522">
    <property type="entry name" value="DRMBL"/>
    <property type="match status" value="1"/>
</dbReference>
<dbReference type="Gene3D" id="3.60.15.10">
    <property type="entry name" value="Ribonuclease Z/Hydroxyacylglutathione hydrolase-like"/>
    <property type="match status" value="1"/>
</dbReference>
<accession>A0AAV7JE11</accession>
<evidence type="ECO:0000313" key="10">
    <source>
        <dbReference type="EMBL" id="KAI6647040.1"/>
    </source>
</evidence>